<evidence type="ECO:0000256" key="4">
    <source>
        <dbReference type="ARBA" id="ARBA00022795"/>
    </source>
</evidence>
<evidence type="ECO:0000256" key="1">
    <source>
        <dbReference type="ARBA" id="ARBA00004514"/>
    </source>
</evidence>
<dbReference type="AlphaFoldDB" id="A0A7C4LK36"/>
<comment type="similarity">
    <text evidence="2">Belongs to the FliS family.</text>
</comment>
<organism evidence="6">
    <name type="scientific">Schlesneria paludicola</name>
    <dbReference type="NCBI Taxonomy" id="360056"/>
    <lineage>
        <taxon>Bacteria</taxon>
        <taxon>Pseudomonadati</taxon>
        <taxon>Planctomycetota</taxon>
        <taxon>Planctomycetia</taxon>
        <taxon>Planctomycetales</taxon>
        <taxon>Planctomycetaceae</taxon>
        <taxon>Schlesneria</taxon>
    </lineage>
</organism>
<comment type="subcellular location">
    <subcellularLocation>
        <location evidence="1">Cytoplasm</location>
        <location evidence="1">Cytosol</location>
    </subcellularLocation>
</comment>
<dbReference type="EMBL" id="DSVQ01000012">
    <property type="protein sequence ID" value="HGT39122.1"/>
    <property type="molecule type" value="Genomic_DNA"/>
</dbReference>
<proteinExistence type="inferred from homology"/>
<gene>
    <name evidence="6" type="ORF">ENS64_07645</name>
</gene>
<dbReference type="Gene3D" id="1.20.120.340">
    <property type="entry name" value="Flagellar protein FliS"/>
    <property type="match status" value="1"/>
</dbReference>
<dbReference type="PANTHER" id="PTHR34773">
    <property type="entry name" value="FLAGELLAR SECRETION CHAPERONE FLIS"/>
    <property type="match status" value="1"/>
</dbReference>
<evidence type="ECO:0000313" key="6">
    <source>
        <dbReference type="EMBL" id="HGT39122.1"/>
    </source>
</evidence>
<keyword evidence="6" id="KW-0282">Flagellum</keyword>
<dbReference type="PANTHER" id="PTHR34773:SF1">
    <property type="entry name" value="FLAGELLAR SECRETION CHAPERONE FLIS"/>
    <property type="match status" value="1"/>
</dbReference>
<keyword evidence="3" id="KW-0963">Cytoplasm</keyword>
<keyword evidence="5" id="KW-0143">Chaperone</keyword>
<comment type="caution">
    <text evidence="6">The sequence shown here is derived from an EMBL/GenBank/DDBJ whole genome shotgun (WGS) entry which is preliminary data.</text>
</comment>
<dbReference type="InterPro" id="IPR003713">
    <property type="entry name" value="FliS"/>
</dbReference>
<dbReference type="GO" id="GO:0071973">
    <property type="term" value="P:bacterial-type flagellum-dependent cell motility"/>
    <property type="evidence" value="ECO:0007669"/>
    <property type="project" value="TreeGrafter"/>
</dbReference>
<dbReference type="SUPFAM" id="SSF101116">
    <property type="entry name" value="Flagellar export chaperone FliS"/>
    <property type="match status" value="1"/>
</dbReference>
<evidence type="ECO:0000256" key="3">
    <source>
        <dbReference type="ARBA" id="ARBA00022490"/>
    </source>
</evidence>
<keyword evidence="6" id="KW-0969">Cilium</keyword>
<dbReference type="Pfam" id="PF02561">
    <property type="entry name" value="FliS"/>
    <property type="match status" value="1"/>
</dbReference>
<sequence>MTMLAEYLEAQVLTAAPHRLHLMLVDAAIRSLRQGLAALDARDWLALDAAMNRARGCVAELISGVRPDVAPELAERQKTLWLFVYRCAVLGELLRDQKQLADALKILERHRETWLELQERLRSTATETTTVPEPHAQSWFG</sequence>
<protein>
    <submittedName>
        <fullName evidence="6">Flagellar protein FliS</fullName>
    </submittedName>
</protein>
<dbReference type="GO" id="GO:0044780">
    <property type="term" value="P:bacterial-type flagellum assembly"/>
    <property type="evidence" value="ECO:0007669"/>
    <property type="project" value="InterPro"/>
</dbReference>
<dbReference type="InterPro" id="IPR036584">
    <property type="entry name" value="FliS_sf"/>
</dbReference>
<reference evidence="6" key="1">
    <citation type="journal article" date="2020" name="mSystems">
        <title>Genome- and Community-Level Interaction Insights into Carbon Utilization and Element Cycling Functions of Hydrothermarchaeota in Hydrothermal Sediment.</title>
        <authorList>
            <person name="Zhou Z."/>
            <person name="Liu Y."/>
            <person name="Xu W."/>
            <person name="Pan J."/>
            <person name="Luo Z.H."/>
            <person name="Li M."/>
        </authorList>
    </citation>
    <scope>NUCLEOTIDE SEQUENCE [LARGE SCALE GENOMIC DNA]</scope>
    <source>
        <strain evidence="6">SpSt-508</strain>
    </source>
</reference>
<accession>A0A7C4LK36</accession>
<keyword evidence="6" id="KW-0966">Cell projection</keyword>
<keyword evidence="4" id="KW-1005">Bacterial flagellum biogenesis</keyword>
<name>A0A7C4LK36_9PLAN</name>
<dbReference type="GO" id="GO:0005829">
    <property type="term" value="C:cytosol"/>
    <property type="evidence" value="ECO:0007669"/>
    <property type="project" value="UniProtKB-SubCell"/>
</dbReference>
<evidence type="ECO:0000256" key="5">
    <source>
        <dbReference type="ARBA" id="ARBA00023186"/>
    </source>
</evidence>
<evidence type="ECO:0000256" key="2">
    <source>
        <dbReference type="ARBA" id="ARBA00008787"/>
    </source>
</evidence>